<dbReference type="Pfam" id="PF00561">
    <property type="entry name" value="Abhydrolase_1"/>
    <property type="match status" value="1"/>
</dbReference>
<dbReference type="PANTHER" id="PTHR43798:SF29">
    <property type="entry name" value="AB HYDROLASE-1 DOMAIN-CONTAINING PROTEIN"/>
    <property type="match status" value="1"/>
</dbReference>
<gene>
    <name evidence="2" type="ORF">STPYR_12156</name>
</gene>
<dbReference type="EMBL" id="FLTS01000001">
    <property type="protein sequence ID" value="SBV37226.1"/>
    <property type="molecule type" value="Genomic_DNA"/>
</dbReference>
<feature type="domain" description="AB hydrolase-1" evidence="1">
    <location>
        <begin position="65"/>
        <end position="228"/>
    </location>
</feature>
<protein>
    <submittedName>
        <fullName evidence="2">Putative alpha/beta hydrolase fold protein</fullName>
    </submittedName>
</protein>
<evidence type="ECO:0000313" key="2">
    <source>
        <dbReference type="EMBL" id="SBV37226.1"/>
    </source>
</evidence>
<dbReference type="InterPro" id="IPR000073">
    <property type="entry name" value="AB_hydrolase_1"/>
</dbReference>
<dbReference type="PANTHER" id="PTHR43798">
    <property type="entry name" value="MONOACYLGLYCEROL LIPASE"/>
    <property type="match status" value="1"/>
</dbReference>
<accession>A0A1Y5Q850</accession>
<dbReference type="InterPro" id="IPR029058">
    <property type="entry name" value="AB_hydrolase_fold"/>
</dbReference>
<dbReference type="GO" id="GO:0016787">
    <property type="term" value="F:hydrolase activity"/>
    <property type="evidence" value="ECO:0007669"/>
    <property type="project" value="UniProtKB-KW"/>
</dbReference>
<reference evidence="2" key="1">
    <citation type="submission" date="2016-03" db="EMBL/GenBank/DDBJ databases">
        <authorList>
            <person name="Ploux O."/>
        </authorList>
    </citation>
    <scope>NUCLEOTIDE SEQUENCE</scope>
    <source>
        <strain evidence="2">UC10</strain>
    </source>
</reference>
<name>A0A1Y5Q850_9GAMM</name>
<evidence type="ECO:0000259" key="1">
    <source>
        <dbReference type="Pfam" id="PF00561"/>
    </source>
</evidence>
<dbReference type="Gene3D" id="3.40.50.1820">
    <property type="entry name" value="alpha/beta hydrolase"/>
    <property type="match status" value="1"/>
</dbReference>
<organism evidence="2">
    <name type="scientific">uncultured Stenotrophomonas sp</name>
    <dbReference type="NCBI Taxonomy" id="165438"/>
    <lineage>
        <taxon>Bacteria</taxon>
        <taxon>Pseudomonadati</taxon>
        <taxon>Pseudomonadota</taxon>
        <taxon>Gammaproteobacteria</taxon>
        <taxon>Lysobacterales</taxon>
        <taxon>Lysobacteraceae</taxon>
        <taxon>Stenotrophomonas</taxon>
        <taxon>environmental samples</taxon>
    </lineage>
</organism>
<proteinExistence type="predicted"/>
<dbReference type="SUPFAM" id="SSF53474">
    <property type="entry name" value="alpha/beta-Hydrolases"/>
    <property type="match status" value="1"/>
</dbReference>
<dbReference type="PRINTS" id="PR00111">
    <property type="entry name" value="ABHYDROLASE"/>
</dbReference>
<dbReference type="AlphaFoldDB" id="A0A1Y5Q850"/>
<dbReference type="InterPro" id="IPR050266">
    <property type="entry name" value="AB_hydrolase_sf"/>
</dbReference>
<sequence>METAVAGNAPGKIPLLLLPGLLNDAELWRAQIADLSDIADCVVGDLTRGDSMQAVAEDVLARAPPHFALAGFSLGGFVAQQILRVAPRRVRRLALIGTSIYADSPERAAQRRAQQTGVRRLPGTFHGFGDTLMRNYIDASRLHDHDLVQRVRTMTTRLGAEVFLRQSALERVDGRDVLAGYRDPLLIVCGANDRITPPAISAEMHALAPHSRLLVLPACGHLAPMEKPGEVSAALRAWLLQADP</sequence>
<keyword evidence="2" id="KW-0378">Hydrolase</keyword>